<evidence type="ECO:0000256" key="3">
    <source>
        <dbReference type="ARBA" id="ARBA00012177"/>
    </source>
</evidence>
<dbReference type="AlphaFoldDB" id="A0A381NKA3"/>
<gene>
    <name evidence="10" type="ORF">METZ01_LOCUS7906</name>
</gene>
<dbReference type="GO" id="GO:0006364">
    <property type="term" value="P:rRNA processing"/>
    <property type="evidence" value="ECO:0007669"/>
    <property type="project" value="InterPro"/>
</dbReference>
<dbReference type="NCBIfam" id="TIGR02191">
    <property type="entry name" value="RNaseIII"/>
    <property type="match status" value="1"/>
</dbReference>
<proteinExistence type="inferred from homology"/>
<dbReference type="CDD" id="cd00593">
    <property type="entry name" value="RIBOc"/>
    <property type="match status" value="1"/>
</dbReference>
<dbReference type="PROSITE" id="PS00517">
    <property type="entry name" value="RNASE_3_1"/>
    <property type="match status" value="1"/>
</dbReference>
<dbReference type="GO" id="GO:0010468">
    <property type="term" value="P:regulation of gene expression"/>
    <property type="evidence" value="ECO:0007669"/>
    <property type="project" value="TreeGrafter"/>
</dbReference>
<dbReference type="InterPro" id="IPR014720">
    <property type="entry name" value="dsRBD_dom"/>
</dbReference>
<dbReference type="SMART" id="SM00535">
    <property type="entry name" value="RIBOc"/>
    <property type="match status" value="1"/>
</dbReference>
<evidence type="ECO:0000256" key="7">
    <source>
        <dbReference type="ARBA" id="ARBA00022884"/>
    </source>
</evidence>
<sequence length="225" mass="25177">VNKKTTWISKALNYEFHDSLLLDRALTHRSSSSINNERLEYLGDAVLGFVIADILFSEKNSANEGELSRLRSALVNKNTLALIAKKIHIEDYLNLGPGEKKSGGFRRASILADTLEAIFGAIYLDGGFDSIKTVIKNVFSEIILDLPDVNELKDPKTRLQEFLLGKNNELPVYETRKIEGKEHKRIFHVVCNIETLNMFAEGSGSSRRDAEQEAAAEILLKIGEQ</sequence>
<dbReference type="FunFam" id="1.10.1520.10:FF:000001">
    <property type="entry name" value="Ribonuclease 3"/>
    <property type="match status" value="1"/>
</dbReference>
<keyword evidence="4" id="KW-0540">Nuclease</keyword>
<dbReference type="EMBL" id="UINC01000424">
    <property type="protein sequence ID" value="SUZ55052.1"/>
    <property type="molecule type" value="Genomic_DNA"/>
</dbReference>
<evidence type="ECO:0000256" key="4">
    <source>
        <dbReference type="ARBA" id="ARBA00022722"/>
    </source>
</evidence>
<dbReference type="Pfam" id="PF14622">
    <property type="entry name" value="Ribonucleas_3_3"/>
    <property type="match status" value="1"/>
</dbReference>
<dbReference type="SUPFAM" id="SSF54768">
    <property type="entry name" value="dsRNA-binding domain-like"/>
    <property type="match status" value="1"/>
</dbReference>
<dbReference type="PANTHER" id="PTHR11207:SF0">
    <property type="entry name" value="RIBONUCLEASE 3"/>
    <property type="match status" value="1"/>
</dbReference>
<feature type="domain" description="RNase III" evidence="9">
    <location>
        <begin position="5"/>
        <end position="127"/>
    </location>
</feature>
<dbReference type="PROSITE" id="PS50142">
    <property type="entry name" value="RNASE_3_2"/>
    <property type="match status" value="1"/>
</dbReference>
<dbReference type="CDD" id="cd10845">
    <property type="entry name" value="DSRM_RNAse_III_family"/>
    <property type="match status" value="1"/>
</dbReference>
<dbReference type="GO" id="GO:0004525">
    <property type="term" value="F:ribonuclease III activity"/>
    <property type="evidence" value="ECO:0007669"/>
    <property type="project" value="UniProtKB-EC"/>
</dbReference>
<feature type="domain" description="DRBM" evidence="8">
    <location>
        <begin position="154"/>
        <end position="224"/>
    </location>
</feature>
<organism evidence="10">
    <name type="scientific">marine metagenome</name>
    <dbReference type="NCBI Taxonomy" id="408172"/>
    <lineage>
        <taxon>unclassified sequences</taxon>
        <taxon>metagenomes</taxon>
        <taxon>ecological metagenomes</taxon>
    </lineage>
</organism>
<feature type="non-terminal residue" evidence="10">
    <location>
        <position position="1"/>
    </location>
</feature>
<dbReference type="InterPro" id="IPR000999">
    <property type="entry name" value="RNase_III_dom"/>
</dbReference>
<dbReference type="HAMAP" id="MF_00104">
    <property type="entry name" value="RNase_III"/>
    <property type="match status" value="1"/>
</dbReference>
<dbReference type="SMART" id="SM00358">
    <property type="entry name" value="DSRM"/>
    <property type="match status" value="1"/>
</dbReference>
<comment type="catalytic activity">
    <reaction evidence="1">
        <text>Endonucleolytic cleavage to 5'-phosphomonoester.</text>
        <dbReference type="EC" id="3.1.26.3"/>
    </reaction>
</comment>
<evidence type="ECO:0000259" key="8">
    <source>
        <dbReference type="PROSITE" id="PS50137"/>
    </source>
</evidence>
<dbReference type="Gene3D" id="1.10.1520.10">
    <property type="entry name" value="Ribonuclease III domain"/>
    <property type="match status" value="1"/>
</dbReference>
<dbReference type="PANTHER" id="PTHR11207">
    <property type="entry name" value="RIBONUCLEASE III"/>
    <property type="match status" value="1"/>
</dbReference>
<evidence type="ECO:0000256" key="6">
    <source>
        <dbReference type="ARBA" id="ARBA00022801"/>
    </source>
</evidence>
<dbReference type="SUPFAM" id="SSF69065">
    <property type="entry name" value="RNase III domain-like"/>
    <property type="match status" value="1"/>
</dbReference>
<dbReference type="PROSITE" id="PS50137">
    <property type="entry name" value="DS_RBD"/>
    <property type="match status" value="1"/>
</dbReference>
<evidence type="ECO:0000256" key="5">
    <source>
        <dbReference type="ARBA" id="ARBA00022759"/>
    </source>
</evidence>
<evidence type="ECO:0000256" key="1">
    <source>
        <dbReference type="ARBA" id="ARBA00000109"/>
    </source>
</evidence>
<evidence type="ECO:0000259" key="9">
    <source>
        <dbReference type="PROSITE" id="PS50142"/>
    </source>
</evidence>
<accession>A0A381NKA3</accession>
<evidence type="ECO:0000256" key="2">
    <source>
        <dbReference type="ARBA" id="ARBA00010183"/>
    </source>
</evidence>
<reference evidence="10" key="1">
    <citation type="submission" date="2018-05" db="EMBL/GenBank/DDBJ databases">
        <authorList>
            <person name="Lanie J.A."/>
            <person name="Ng W.-L."/>
            <person name="Kazmierczak K.M."/>
            <person name="Andrzejewski T.M."/>
            <person name="Davidsen T.M."/>
            <person name="Wayne K.J."/>
            <person name="Tettelin H."/>
            <person name="Glass J.I."/>
            <person name="Rusch D."/>
            <person name="Podicherti R."/>
            <person name="Tsui H.-C.T."/>
            <person name="Winkler M.E."/>
        </authorList>
    </citation>
    <scope>NUCLEOTIDE SEQUENCE</scope>
</reference>
<dbReference type="EC" id="3.1.26.3" evidence="3"/>
<protein>
    <recommendedName>
        <fullName evidence="3">ribonuclease III</fullName>
        <ecNumber evidence="3">3.1.26.3</ecNumber>
    </recommendedName>
</protein>
<keyword evidence="6" id="KW-0378">Hydrolase</keyword>
<dbReference type="Gene3D" id="3.30.160.20">
    <property type="match status" value="1"/>
</dbReference>
<evidence type="ECO:0000313" key="10">
    <source>
        <dbReference type="EMBL" id="SUZ55052.1"/>
    </source>
</evidence>
<keyword evidence="5" id="KW-0255">Endonuclease</keyword>
<name>A0A381NKA3_9ZZZZ</name>
<dbReference type="GO" id="GO:0003725">
    <property type="term" value="F:double-stranded RNA binding"/>
    <property type="evidence" value="ECO:0007669"/>
    <property type="project" value="TreeGrafter"/>
</dbReference>
<dbReference type="Pfam" id="PF00035">
    <property type="entry name" value="dsrm"/>
    <property type="match status" value="1"/>
</dbReference>
<comment type="similarity">
    <text evidence="2">Belongs to the ribonuclease III family.</text>
</comment>
<keyword evidence="7" id="KW-0694">RNA-binding</keyword>
<dbReference type="InterPro" id="IPR011907">
    <property type="entry name" value="RNase_III"/>
</dbReference>
<dbReference type="InterPro" id="IPR036389">
    <property type="entry name" value="RNase_III_sf"/>
</dbReference>